<dbReference type="AlphaFoldDB" id="A0A852RID7"/>
<dbReference type="Proteomes" id="UP000586095">
    <property type="component" value="Unassembled WGS sequence"/>
</dbReference>
<proteinExistence type="predicted"/>
<dbReference type="EMBL" id="JACCBD010000001">
    <property type="protein sequence ID" value="NYD26442.1"/>
    <property type="molecule type" value="Genomic_DNA"/>
</dbReference>
<organism evidence="1 2">
    <name type="scientific">Leucobacter aridicollis</name>
    <dbReference type="NCBI Taxonomy" id="283878"/>
    <lineage>
        <taxon>Bacteria</taxon>
        <taxon>Bacillati</taxon>
        <taxon>Actinomycetota</taxon>
        <taxon>Actinomycetes</taxon>
        <taxon>Micrococcales</taxon>
        <taxon>Microbacteriaceae</taxon>
        <taxon>Leucobacter</taxon>
    </lineage>
</organism>
<sequence length="184" mass="19205">MTAETPTERADAGEETAEQRLERDALDRLSELVPALLERDAQAEGAVDESWVRGVLAGIRLDARAGRRIPIEAGERADLGITEGAVRGIIRACEDRVPGALIGRCQLDGDVTEPGAPIRVEVDVSALYGAPIVPLAERLRAEIGQALAAHTPLAVAAIDISVRDVQLPGPASLAHPEATGGSAS</sequence>
<keyword evidence="2" id="KW-1185">Reference proteome</keyword>
<evidence type="ECO:0000313" key="2">
    <source>
        <dbReference type="Proteomes" id="UP000586095"/>
    </source>
</evidence>
<evidence type="ECO:0008006" key="3">
    <source>
        <dbReference type="Google" id="ProtNLM"/>
    </source>
</evidence>
<dbReference type="RefSeq" id="WP_185986648.1">
    <property type="nucleotide sequence ID" value="NZ_BAAALZ010000002.1"/>
</dbReference>
<name>A0A852RID7_9MICO</name>
<reference evidence="1 2" key="1">
    <citation type="submission" date="2020-07" db="EMBL/GenBank/DDBJ databases">
        <title>Sequencing the genomes of 1000 actinobacteria strains.</title>
        <authorList>
            <person name="Klenk H.-P."/>
        </authorList>
    </citation>
    <scope>NUCLEOTIDE SEQUENCE [LARGE SCALE GENOMIC DNA]</scope>
    <source>
        <strain evidence="1 2">DSM 17380</strain>
    </source>
</reference>
<evidence type="ECO:0000313" key="1">
    <source>
        <dbReference type="EMBL" id="NYD26442.1"/>
    </source>
</evidence>
<gene>
    <name evidence="1" type="ORF">BJ960_001245</name>
</gene>
<accession>A0A852RID7</accession>
<comment type="caution">
    <text evidence="1">The sequence shown here is derived from an EMBL/GenBank/DDBJ whole genome shotgun (WGS) entry which is preliminary data.</text>
</comment>
<protein>
    <recommendedName>
        <fullName evidence="3">Asp23/Gls24 family envelope stress response protein</fullName>
    </recommendedName>
</protein>